<sequence length="327" mass="35239">MSIDSKANASRASGDNVFEGCIPALMTPCDSAGKIDYDQLVATGLELIQEGMRAVVYCGSMGDWPLLTDDQRKEGVKRLVDAGIPVVVGTGAQNTRIAADHAAHAKEVGASGLMVIPRVLSRGSSPAAQQEHFSAVLRAGGHLPAVIYNSPYYGFETKADLFFRLRDQFSSLVGFKEFGGADSLSSAAENITSGDDSLILMVGVDTQVFHGFVNCGAQGAITGVGNALPREVLCYVEICEKAANGDPVARRFAAELSSALSVLSTFDEGPDLVLYYKELMTLEGKSGYEHQMNDTDKLSSSQRAHLHTQWRLFREWWSRWEGAAYVG</sequence>
<dbReference type="SUPFAM" id="SSF51569">
    <property type="entry name" value="Aldolase"/>
    <property type="match status" value="1"/>
</dbReference>
<dbReference type="EMBL" id="FXUG01000020">
    <property type="protein sequence ID" value="SMP75913.1"/>
    <property type="molecule type" value="Genomic_DNA"/>
</dbReference>
<comment type="similarity">
    <text evidence="2">Belongs to the DapA family.</text>
</comment>
<keyword evidence="1 2" id="KW-0456">Lyase</keyword>
<evidence type="ECO:0000256" key="2">
    <source>
        <dbReference type="PIRNR" id="PIRNR001365"/>
    </source>
</evidence>
<name>A0ABY1QMZ3_9BACT</name>
<dbReference type="PANTHER" id="PTHR12128">
    <property type="entry name" value="DIHYDRODIPICOLINATE SYNTHASE"/>
    <property type="match status" value="1"/>
</dbReference>
<dbReference type="RefSeq" id="WP_283435136.1">
    <property type="nucleotide sequence ID" value="NZ_FXUG01000020.1"/>
</dbReference>
<dbReference type="Proteomes" id="UP001158067">
    <property type="component" value="Unassembled WGS sequence"/>
</dbReference>
<dbReference type="PIRSF" id="PIRSF001365">
    <property type="entry name" value="DHDPS"/>
    <property type="match status" value="1"/>
</dbReference>
<dbReference type="PRINTS" id="PR00146">
    <property type="entry name" value="DHPICSNTHASE"/>
</dbReference>
<dbReference type="SMART" id="SM01130">
    <property type="entry name" value="DHDPS"/>
    <property type="match status" value="1"/>
</dbReference>
<organism evidence="3 4">
    <name type="scientific">Neorhodopirellula lusitana</name>
    <dbReference type="NCBI Taxonomy" id="445327"/>
    <lineage>
        <taxon>Bacteria</taxon>
        <taxon>Pseudomonadati</taxon>
        <taxon>Planctomycetota</taxon>
        <taxon>Planctomycetia</taxon>
        <taxon>Pirellulales</taxon>
        <taxon>Pirellulaceae</taxon>
        <taxon>Neorhodopirellula</taxon>
    </lineage>
</organism>
<keyword evidence="4" id="KW-1185">Reference proteome</keyword>
<protein>
    <submittedName>
        <fullName evidence="3">4-hydroxy-tetrahydrodipicolinate synthase</fullName>
    </submittedName>
</protein>
<evidence type="ECO:0000313" key="3">
    <source>
        <dbReference type="EMBL" id="SMP75913.1"/>
    </source>
</evidence>
<dbReference type="CDD" id="cd00408">
    <property type="entry name" value="DHDPS-like"/>
    <property type="match status" value="1"/>
</dbReference>
<accession>A0ABY1QMZ3</accession>
<dbReference type="InterPro" id="IPR002220">
    <property type="entry name" value="DapA-like"/>
</dbReference>
<evidence type="ECO:0000313" key="4">
    <source>
        <dbReference type="Proteomes" id="UP001158067"/>
    </source>
</evidence>
<comment type="caution">
    <text evidence="3">The sequence shown here is derived from an EMBL/GenBank/DDBJ whole genome shotgun (WGS) entry which is preliminary data.</text>
</comment>
<reference evidence="3 4" key="1">
    <citation type="submission" date="2017-05" db="EMBL/GenBank/DDBJ databases">
        <authorList>
            <person name="Varghese N."/>
            <person name="Submissions S."/>
        </authorList>
    </citation>
    <scope>NUCLEOTIDE SEQUENCE [LARGE SCALE GENOMIC DNA]</scope>
    <source>
        <strain evidence="3 4">DSM 25457</strain>
    </source>
</reference>
<dbReference type="Gene3D" id="3.20.20.70">
    <property type="entry name" value="Aldolase class I"/>
    <property type="match status" value="1"/>
</dbReference>
<evidence type="ECO:0000256" key="1">
    <source>
        <dbReference type="ARBA" id="ARBA00023239"/>
    </source>
</evidence>
<dbReference type="InterPro" id="IPR013785">
    <property type="entry name" value="Aldolase_TIM"/>
</dbReference>
<gene>
    <name evidence="3" type="ORF">SAMN06265222_12043</name>
</gene>
<dbReference type="PANTHER" id="PTHR12128:SF72">
    <property type="entry name" value="DIHYDRODIPICOLINATE SYNTHASE"/>
    <property type="match status" value="1"/>
</dbReference>
<proteinExistence type="inferred from homology"/>
<dbReference type="Pfam" id="PF00701">
    <property type="entry name" value="DHDPS"/>
    <property type="match status" value="1"/>
</dbReference>